<dbReference type="PIRSF" id="PIRSF002741">
    <property type="entry name" value="MppA"/>
    <property type="match status" value="1"/>
</dbReference>
<dbReference type="InterPro" id="IPR023765">
    <property type="entry name" value="SBP_5_CS"/>
</dbReference>
<evidence type="ECO:0000313" key="5">
    <source>
        <dbReference type="EMBL" id="EIJ69721.1"/>
    </source>
</evidence>
<dbReference type="PROSITE" id="PS01040">
    <property type="entry name" value="SBP_BACTERIAL_5"/>
    <property type="match status" value="1"/>
</dbReference>
<organism evidence="5 6">
    <name type="scientific">Pasteurella bettyae CCUG 2042</name>
    <dbReference type="NCBI Taxonomy" id="1095749"/>
    <lineage>
        <taxon>Bacteria</taxon>
        <taxon>Pseudomonadati</taxon>
        <taxon>Pseudomonadota</taxon>
        <taxon>Gammaproteobacteria</taxon>
        <taxon>Pasteurellales</taxon>
        <taxon>Pasteurellaceae</taxon>
        <taxon>Pasteurella</taxon>
    </lineage>
</organism>
<dbReference type="PANTHER" id="PTHR30290:SF38">
    <property type="entry name" value="D,D-DIPEPTIDE-BINDING PERIPLASMIC PROTEIN DDPA-RELATED"/>
    <property type="match status" value="1"/>
</dbReference>
<evidence type="ECO:0000256" key="3">
    <source>
        <dbReference type="SAM" id="SignalP"/>
    </source>
</evidence>
<feature type="chain" id="PRO_5003669702" evidence="3">
    <location>
        <begin position="23"/>
        <end position="532"/>
    </location>
</feature>
<protein>
    <submittedName>
        <fullName evidence="5">Dipeptide ABC transporter, periplasmic dipeptide-binding protein DppA</fullName>
    </submittedName>
</protein>
<evidence type="ECO:0000313" key="6">
    <source>
        <dbReference type="Proteomes" id="UP000006457"/>
    </source>
</evidence>
<dbReference type="Gene3D" id="3.10.105.10">
    <property type="entry name" value="Dipeptide-binding Protein, Domain 3"/>
    <property type="match status" value="1"/>
</dbReference>
<dbReference type="FunFam" id="3.10.105.10:FF:000002">
    <property type="entry name" value="Dipeptide ABC transporter, substrate-binding protein"/>
    <property type="match status" value="1"/>
</dbReference>
<dbReference type="Gene3D" id="3.40.190.10">
    <property type="entry name" value="Periplasmic binding protein-like II"/>
    <property type="match status" value="1"/>
</dbReference>
<evidence type="ECO:0000259" key="4">
    <source>
        <dbReference type="Pfam" id="PF00496"/>
    </source>
</evidence>
<dbReference type="Proteomes" id="UP000006457">
    <property type="component" value="Unassembled WGS sequence"/>
</dbReference>
<dbReference type="SUPFAM" id="SSF53850">
    <property type="entry name" value="Periplasmic binding protein-like II"/>
    <property type="match status" value="1"/>
</dbReference>
<dbReference type="GO" id="GO:0043190">
    <property type="term" value="C:ATP-binding cassette (ABC) transporter complex"/>
    <property type="evidence" value="ECO:0007669"/>
    <property type="project" value="InterPro"/>
</dbReference>
<proteinExistence type="inferred from homology"/>
<dbReference type="Pfam" id="PF00496">
    <property type="entry name" value="SBP_bac_5"/>
    <property type="match status" value="1"/>
</dbReference>
<dbReference type="InterPro" id="IPR000914">
    <property type="entry name" value="SBP_5_dom"/>
</dbReference>
<feature type="signal peptide" evidence="3">
    <location>
        <begin position="1"/>
        <end position="22"/>
    </location>
</feature>
<dbReference type="Gene3D" id="3.90.76.10">
    <property type="entry name" value="Dipeptide-binding Protein, Domain 1"/>
    <property type="match status" value="1"/>
</dbReference>
<dbReference type="FunFam" id="3.90.76.10:FF:000002">
    <property type="entry name" value="Dipeptide ABC transporter, substrate-binding protein"/>
    <property type="match status" value="1"/>
</dbReference>
<dbReference type="FunFam" id="3.40.190.10:FF:000036">
    <property type="entry name" value="Dipeptide ABC transporter, substrate-binding protein"/>
    <property type="match status" value="1"/>
</dbReference>
<dbReference type="PATRIC" id="fig|1095749.3.peg.972"/>
<comment type="caution">
    <text evidence="5">The sequence shown here is derived from an EMBL/GenBank/DDBJ whole genome shotgun (WGS) entry which is preliminary data.</text>
</comment>
<keyword evidence="2 3" id="KW-0732">Signal</keyword>
<dbReference type="EMBL" id="AJSX01000027">
    <property type="protein sequence ID" value="EIJ69721.1"/>
    <property type="molecule type" value="Genomic_DNA"/>
</dbReference>
<dbReference type="RefSeq" id="WP_005760280.1">
    <property type="nucleotide sequence ID" value="NZ_AJSX01000027.1"/>
</dbReference>
<dbReference type="InterPro" id="IPR039424">
    <property type="entry name" value="SBP_5"/>
</dbReference>
<sequence length="532" mass="59415">MQTLTKLTLSALALAVSMGASAGSKTLVYCSEASPSYFNPQLVTDGTSIDASGQAIYNLLTAFEKGKTNVVPSLAESWDISEDGKEYTFHLRKGVKFHSNKDFKPTRDFNADDVVFSFSRQMDKNNPYNKVSGGQYEYFAGMDMANIINKVEKVDDYTVKFILNVPNSPFVANLAMDFASILSAEYADAMLKAKTPEKVDAQPIGTGPFEFVSYQKDSTIRYKAFENYWEGKTPVDRLVFSITPDATVRAAKLAKNECQVMAYPNPADIEKMKADTNLTMLEQPGLNIGYLNFNVQKKPFDNIKVRQALNYAVNKDAIVKSVYQGAGTVAKNPIPSTMWSYNDEVKDYEYSPEKAKALLKEAGLEAGFETEIWAMPVSRPYNPNARRAAEMIQADWEKVGVKSKIVSYEWGEYLKRMRDGEHPTGFMGWNGDNGDPDNFFGVLLNCASVAQGSNYAKFCNKDFDALIIKAAQVSDKAQRTDLYKQAQVLFKEQAPWITIVHSVNYEPIRKEVKGYVMSPFALHNFYGVGLAE</sequence>
<evidence type="ECO:0000256" key="1">
    <source>
        <dbReference type="ARBA" id="ARBA00005695"/>
    </source>
</evidence>
<dbReference type="OrthoDB" id="9801912at2"/>
<gene>
    <name evidence="5" type="primary">dppA</name>
    <name evidence="5" type="ORF">HMPREF1052_1703</name>
</gene>
<dbReference type="AlphaFoldDB" id="I3DDC8"/>
<evidence type="ECO:0000256" key="2">
    <source>
        <dbReference type="ARBA" id="ARBA00022729"/>
    </source>
</evidence>
<accession>I3DDC8</accession>
<dbReference type="GO" id="GO:1904680">
    <property type="term" value="F:peptide transmembrane transporter activity"/>
    <property type="evidence" value="ECO:0007669"/>
    <property type="project" value="TreeGrafter"/>
</dbReference>
<dbReference type="InterPro" id="IPR030678">
    <property type="entry name" value="Peptide/Ni-bd"/>
</dbReference>
<reference evidence="5 6" key="1">
    <citation type="submission" date="2012-03" db="EMBL/GenBank/DDBJ databases">
        <authorList>
            <person name="Harkins D.M."/>
            <person name="Madupu R."/>
            <person name="Durkin A.S."/>
            <person name="Torralba M."/>
            <person name="Methe B."/>
            <person name="Sutton G.G."/>
            <person name="Nelson K.E."/>
        </authorList>
    </citation>
    <scope>NUCLEOTIDE SEQUENCE [LARGE SCALE GENOMIC DNA]</scope>
    <source>
        <strain evidence="5 6">CCUG 2042</strain>
    </source>
</reference>
<dbReference type="PANTHER" id="PTHR30290">
    <property type="entry name" value="PERIPLASMIC BINDING COMPONENT OF ABC TRANSPORTER"/>
    <property type="match status" value="1"/>
</dbReference>
<dbReference type="GO" id="GO:0030288">
    <property type="term" value="C:outer membrane-bounded periplasmic space"/>
    <property type="evidence" value="ECO:0007669"/>
    <property type="project" value="TreeGrafter"/>
</dbReference>
<feature type="domain" description="Solute-binding protein family 5" evidence="4">
    <location>
        <begin position="69"/>
        <end position="448"/>
    </location>
</feature>
<comment type="similarity">
    <text evidence="1">Belongs to the bacterial solute-binding protein 5 family.</text>
</comment>
<keyword evidence="6" id="KW-1185">Reference proteome</keyword>
<dbReference type="CDD" id="cd08493">
    <property type="entry name" value="PBP2_DppA_like"/>
    <property type="match status" value="1"/>
</dbReference>
<dbReference type="eggNOG" id="COG0747">
    <property type="taxonomic scope" value="Bacteria"/>
</dbReference>
<name>I3DDC8_9PAST</name>
<dbReference type="GO" id="GO:0042938">
    <property type="term" value="P:dipeptide transport"/>
    <property type="evidence" value="ECO:0007669"/>
    <property type="project" value="TreeGrafter"/>
</dbReference>